<dbReference type="NCBIfam" id="TIGR02185">
    <property type="entry name" value="Trep_Strep"/>
    <property type="match status" value="1"/>
</dbReference>
<feature type="transmembrane region" description="Helical" evidence="1">
    <location>
        <begin position="45"/>
        <end position="64"/>
    </location>
</feature>
<feature type="transmembrane region" description="Helical" evidence="1">
    <location>
        <begin position="119"/>
        <end position="138"/>
    </location>
</feature>
<dbReference type="AlphaFoldDB" id="A0A315ZX17"/>
<feature type="transmembrane region" description="Helical" evidence="1">
    <location>
        <begin position="71"/>
        <end position="88"/>
    </location>
</feature>
<feature type="transmembrane region" description="Helical" evidence="1">
    <location>
        <begin position="16"/>
        <end position="39"/>
    </location>
</feature>
<evidence type="ECO:0000313" key="2">
    <source>
        <dbReference type="EMBL" id="SUQ14662.1"/>
    </source>
</evidence>
<proteinExistence type="predicted"/>
<keyword evidence="3" id="KW-1185">Reference proteome</keyword>
<accession>A0A315ZX17</accession>
<organism evidence="2 3">
    <name type="scientific">Faecalicatena contorta</name>
    <dbReference type="NCBI Taxonomy" id="39482"/>
    <lineage>
        <taxon>Bacteria</taxon>
        <taxon>Bacillati</taxon>
        <taxon>Bacillota</taxon>
        <taxon>Clostridia</taxon>
        <taxon>Lachnospirales</taxon>
        <taxon>Lachnospiraceae</taxon>
        <taxon>Faecalicatena</taxon>
    </lineage>
</organism>
<evidence type="ECO:0000256" key="1">
    <source>
        <dbReference type="SAM" id="Phobius"/>
    </source>
</evidence>
<dbReference type="OrthoDB" id="9781459at2"/>
<evidence type="ECO:0000313" key="3">
    <source>
        <dbReference type="Proteomes" id="UP000254051"/>
    </source>
</evidence>
<reference evidence="3" key="1">
    <citation type="submission" date="2017-07" db="EMBL/GenBank/DDBJ databases">
        <authorList>
            <person name="Varghese N."/>
            <person name="Submissions S."/>
        </authorList>
    </citation>
    <scope>NUCLEOTIDE SEQUENCE [LARGE SCALE GENOMIC DNA]</scope>
    <source>
        <strain evidence="3">NLAE-zl-C134</strain>
    </source>
</reference>
<sequence>MYNQAQNKKGLTVKDLIIIGVFAALLTVCSMIGGVFFAITPTLTFYFSIGAALLPGPVFLLLLAKVPKSGALTIIGTIVAVLSLVLGMHWGMCLGGFIASVLADAIAGMKKFRSKKMNILAYIVYSFGPTGTYFAYFIDPEAWAGTMLKNGTTQGYINAMNDTASWSILVIMIVGTVLIAWLSGFVGSRLLKKQFEKAGITA</sequence>
<dbReference type="Pfam" id="PF09605">
    <property type="entry name" value="Trep_Strep"/>
    <property type="match status" value="1"/>
</dbReference>
<dbReference type="InterPro" id="IPR011733">
    <property type="entry name" value="CHP02185_IM"/>
</dbReference>
<dbReference type="Proteomes" id="UP000254051">
    <property type="component" value="Unassembled WGS sequence"/>
</dbReference>
<dbReference type="RefSeq" id="WP_109711755.1">
    <property type="nucleotide sequence ID" value="NZ_QGDS01000007.1"/>
</dbReference>
<dbReference type="EMBL" id="UHJJ01000007">
    <property type="protein sequence ID" value="SUQ14662.1"/>
    <property type="molecule type" value="Genomic_DNA"/>
</dbReference>
<keyword evidence="1" id="KW-0812">Transmembrane</keyword>
<gene>
    <name evidence="2" type="ORF">SAMN05216529_107116</name>
</gene>
<feature type="transmembrane region" description="Helical" evidence="1">
    <location>
        <begin position="166"/>
        <end position="187"/>
    </location>
</feature>
<keyword evidence="1" id="KW-1133">Transmembrane helix</keyword>
<protein>
    <submittedName>
        <fullName evidence="2">Energy-coupling factor transport system substrate-specific component</fullName>
    </submittedName>
</protein>
<keyword evidence="1" id="KW-0472">Membrane</keyword>
<name>A0A315ZX17_9FIRM</name>